<feature type="chain" id="PRO_5026674317" evidence="3">
    <location>
        <begin position="23"/>
        <end position="437"/>
    </location>
</feature>
<dbReference type="InterPro" id="IPR007443">
    <property type="entry name" value="LpoA"/>
</dbReference>
<dbReference type="KEGG" id="uru:DSM104443_00653"/>
<dbReference type="RefSeq" id="WP_171089452.1">
    <property type="nucleotide sequence ID" value="NZ_CP053069.1"/>
</dbReference>
<keyword evidence="5" id="KW-1185">Reference proteome</keyword>
<dbReference type="EMBL" id="CP053069">
    <property type="protein sequence ID" value="QJR09604.1"/>
    <property type="molecule type" value="Genomic_DNA"/>
</dbReference>
<feature type="region of interest" description="Disordered" evidence="2">
    <location>
        <begin position="18"/>
        <end position="115"/>
    </location>
</feature>
<evidence type="ECO:0000313" key="4">
    <source>
        <dbReference type="EMBL" id="QJR09604.1"/>
    </source>
</evidence>
<dbReference type="CDD" id="cd06339">
    <property type="entry name" value="PBP1_YraM_LppC_lipoprotein-like"/>
    <property type="match status" value="1"/>
</dbReference>
<keyword evidence="3" id="KW-0732">Signal</keyword>
<keyword evidence="1" id="KW-0472">Membrane</keyword>
<organism evidence="4 5">
    <name type="scientific">Usitatibacter rugosus</name>
    <dbReference type="NCBI Taxonomy" id="2732067"/>
    <lineage>
        <taxon>Bacteria</taxon>
        <taxon>Pseudomonadati</taxon>
        <taxon>Pseudomonadota</taxon>
        <taxon>Betaproteobacteria</taxon>
        <taxon>Nitrosomonadales</taxon>
        <taxon>Usitatibacteraceae</taxon>
        <taxon>Usitatibacter</taxon>
    </lineage>
</organism>
<dbReference type="Gene3D" id="3.40.50.2300">
    <property type="match status" value="2"/>
</dbReference>
<proteinExistence type="predicted"/>
<dbReference type="GO" id="GO:0031241">
    <property type="term" value="C:periplasmic side of cell outer membrane"/>
    <property type="evidence" value="ECO:0007669"/>
    <property type="project" value="TreeGrafter"/>
</dbReference>
<evidence type="ECO:0000256" key="3">
    <source>
        <dbReference type="SAM" id="SignalP"/>
    </source>
</evidence>
<gene>
    <name evidence="4" type="primary">lpoA</name>
    <name evidence="4" type="ORF">DSM104443_00653</name>
</gene>
<evidence type="ECO:0000313" key="5">
    <source>
        <dbReference type="Proteomes" id="UP000501534"/>
    </source>
</evidence>
<dbReference type="PANTHER" id="PTHR38038">
    <property type="entry name" value="PENICILLIN-BINDING PROTEIN ACTIVATOR LPOA"/>
    <property type="match status" value="1"/>
</dbReference>
<dbReference type="InterPro" id="IPR028082">
    <property type="entry name" value="Peripla_BP_I"/>
</dbReference>
<feature type="compositionally biased region" description="Pro residues" evidence="2">
    <location>
        <begin position="73"/>
        <end position="99"/>
    </location>
</feature>
<dbReference type="Pfam" id="PF04348">
    <property type="entry name" value="LppC"/>
    <property type="match status" value="1"/>
</dbReference>
<dbReference type="GO" id="GO:0030234">
    <property type="term" value="F:enzyme regulator activity"/>
    <property type="evidence" value="ECO:0007669"/>
    <property type="project" value="TreeGrafter"/>
</dbReference>
<accession>A0A6M4GSZ9</accession>
<dbReference type="AlphaFoldDB" id="A0A6M4GSZ9"/>
<feature type="signal peptide" evidence="3">
    <location>
        <begin position="1"/>
        <end position="22"/>
    </location>
</feature>
<evidence type="ECO:0000256" key="1">
    <source>
        <dbReference type="ARBA" id="ARBA00023136"/>
    </source>
</evidence>
<dbReference type="SUPFAM" id="SSF53822">
    <property type="entry name" value="Periplasmic binding protein-like I"/>
    <property type="match status" value="1"/>
</dbReference>
<evidence type="ECO:0000256" key="2">
    <source>
        <dbReference type="SAM" id="MobiDB-lite"/>
    </source>
</evidence>
<dbReference type="Proteomes" id="UP000501534">
    <property type="component" value="Chromosome"/>
</dbReference>
<sequence>MSRSNAILLVLFAALVGPPAFSADPPPRTTTPRSEPAPKVEAAPKPVDDIDPATGFARSTVVRPLRDSSAPNTPAPPGSPAQFGPPPAATPALPPPSAPLMPGMPGTPSSASPKPHIALILPIGSPQLGRLADAVRQGFAAAAEAEGKNALPIVLTNVGDDGAAAIEACARSQAAGAILVITGLTRDGASAVAKSECTSRTPVLTLNQPTEDTGVHPQLYSISLSLEQEARQAALLAVSEGWHSAILIASKSALAQRVQAAFEQEWVRAAGEVAGRVTFSGGPEDAPLVKERLAQMSRGDMVFLALDSPDSRLVRPYVSGMLPVYATSLSVDPRAEATVNVDLQGVRYVDMPWFVQPDHPAVMVYPQPRTPMPVDFERLYALGIDAYRIATVLVQGDRSKLTLDGVTGKITLEGNQFARALIPAEVDGGRVVPLRNR</sequence>
<protein>
    <submittedName>
        <fullName evidence="4">Penicillin-binding protein activator LpoA</fullName>
    </submittedName>
</protein>
<dbReference type="PANTHER" id="PTHR38038:SF1">
    <property type="entry name" value="PENICILLIN-BINDING PROTEIN ACTIVATOR LPOA"/>
    <property type="match status" value="1"/>
</dbReference>
<feature type="compositionally biased region" description="Low complexity" evidence="2">
    <location>
        <begin position="30"/>
        <end position="45"/>
    </location>
</feature>
<dbReference type="GO" id="GO:0009252">
    <property type="term" value="P:peptidoglycan biosynthetic process"/>
    <property type="evidence" value="ECO:0007669"/>
    <property type="project" value="TreeGrafter"/>
</dbReference>
<name>A0A6M4GSZ9_9PROT</name>
<reference evidence="4 5" key="1">
    <citation type="submission" date="2020-04" db="EMBL/GenBank/DDBJ databases">
        <title>Usitatibacter rugosus gen. nov., sp. nov. and Usitatibacter palustris sp. nov., novel members of Usitatibacteraceae fam. nov. within the order Nitrosomonadales isolated from soil.</title>
        <authorList>
            <person name="Huber K.J."/>
            <person name="Neumann-Schaal M."/>
            <person name="Geppert A."/>
            <person name="Luckner M."/>
            <person name="Wanner G."/>
            <person name="Overmann J."/>
        </authorList>
    </citation>
    <scope>NUCLEOTIDE SEQUENCE [LARGE SCALE GENOMIC DNA]</scope>
    <source>
        <strain evidence="4 5">0125_3</strain>
    </source>
</reference>